<evidence type="ECO:0000259" key="4">
    <source>
        <dbReference type="Pfam" id="PF23577"/>
    </source>
</evidence>
<evidence type="ECO:0000259" key="2">
    <source>
        <dbReference type="Pfam" id="PF05292"/>
    </source>
</evidence>
<dbReference type="Gene3D" id="1.20.140.90">
    <property type="entry name" value="Malonyl-CoA decarboxylase, oligemerization domain"/>
    <property type="match status" value="1"/>
</dbReference>
<dbReference type="InterPro" id="IPR042303">
    <property type="entry name" value="Malonyl_CoA_deC_C_sf"/>
</dbReference>
<dbReference type="Pfam" id="PF23577">
    <property type="entry name" value="LysM_RLK"/>
    <property type="match status" value="1"/>
</dbReference>
<evidence type="ECO:0000259" key="3">
    <source>
        <dbReference type="Pfam" id="PF17408"/>
    </source>
</evidence>
<keyword evidence="6" id="KW-1185">Reference proteome</keyword>
<dbReference type="InterPro" id="IPR007956">
    <property type="entry name" value="Malonyl_CoA_deC_C"/>
</dbReference>
<protein>
    <recommendedName>
        <fullName evidence="7">Malonyl-CoA decarboxylase</fullName>
    </recommendedName>
</protein>
<dbReference type="InterPro" id="IPR057097">
    <property type="entry name" value="LysM_RLK3/10"/>
</dbReference>
<reference evidence="5 6" key="1">
    <citation type="journal article" date="2021" name="Comput. Struct. Biotechnol. J.">
        <title>De novo genome assembly of the potent medicinal plant Rehmannia glutinosa using nanopore technology.</title>
        <authorList>
            <person name="Ma L."/>
            <person name="Dong C."/>
            <person name="Song C."/>
            <person name="Wang X."/>
            <person name="Zheng X."/>
            <person name="Niu Y."/>
            <person name="Chen S."/>
            <person name="Feng W."/>
        </authorList>
    </citation>
    <scope>NUCLEOTIDE SEQUENCE [LARGE SCALE GENOMIC DNA]</scope>
    <source>
        <strain evidence="5">DH-2019</strain>
    </source>
</reference>
<evidence type="ECO:0000313" key="5">
    <source>
        <dbReference type="EMBL" id="KAK6133233.1"/>
    </source>
</evidence>
<organism evidence="5 6">
    <name type="scientific">Rehmannia glutinosa</name>
    <name type="common">Chinese foxglove</name>
    <dbReference type="NCBI Taxonomy" id="99300"/>
    <lineage>
        <taxon>Eukaryota</taxon>
        <taxon>Viridiplantae</taxon>
        <taxon>Streptophyta</taxon>
        <taxon>Embryophyta</taxon>
        <taxon>Tracheophyta</taxon>
        <taxon>Spermatophyta</taxon>
        <taxon>Magnoliopsida</taxon>
        <taxon>eudicotyledons</taxon>
        <taxon>Gunneridae</taxon>
        <taxon>Pentapetalae</taxon>
        <taxon>asterids</taxon>
        <taxon>lamiids</taxon>
        <taxon>Lamiales</taxon>
        <taxon>Orobanchaceae</taxon>
        <taxon>Rehmannieae</taxon>
        <taxon>Rehmannia</taxon>
    </lineage>
</organism>
<feature type="domain" description="Malonyl-CoA decarboxylase C-terminal" evidence="2">
    <location>
        <begin position="242"/>
        <end position="511"/>
    </location>
</feature>
<feature type="domain" description="Malonyl-CoA decarboxylase N-terminal" evidence="3">
    <location>
        <begin position="174"/>
        <end position="237"/>
    </location>
</feature>
<feature type="compositionally biased region" description="Polar residues" evidence="1">
    <location>
        <begin position="11"/>
        <end position="20"/>
    </location>
</feature>
<sequence length="705" mass="79521">MRTRMRPPSPATTNRVNQMQFPPMDGNSNVSSSQDASTSSHTYAIINTLRGIEVKVMELLQTPILRHLDTYRSSENEALSPLIDFERVHESMHAAISMNKTEILDAALDDFSEGYFGLSNENRRALLLRLSREYDLNRKQVRELMKQYLGLELPGDNAVENVHEWEGSFSAFYRIERNLRLSLKPMYEVLFERLNTHPGGLRFLSTMRADILSFLAEENIASLRALDSYLKEKLITWLSPANLQLHNITWDDPASLLEKIVAYEAVHPISNLLDLKRRLGVGRRCFGYLHPAIPGEPLIFIEVALMKNVAQTIQEVLWDDPPIPECEATCALFYSISSTQPGLSGINLGKFLIKRVIDVVRRDMPRISTFATLSPIPGYMQWLLSKLASIERSDSTFSENLLKPEEESALLDAAEEFTSGKTGMEVMWNLLSSTSHQWTNSEKLSLVLRAPLMRLCARYLLQEKKRGKALDSVGNFHLQNGAMIGRINWMADRSQKGLNQSAGIMVNYIYKVEHIEENAQSYFSKGQIQASEEVKTYLEDQISLTLARSSTRKSRIFYGTIPGFEPDSIQTGTGSTRPFLCECLNGDFLGHRFEYITQRDDTYAKVARFAFANLTTDYWIQRVNVYDPTQVPDFVPINVTVNCSCGDRHVSRDYGLFETYPVRPGESLESLAVERGVSADLIKGFNPGSNSGAGSGLLFLPAKGN</sequence>
<gene>
    <name evidence="5" type="ORF">DH2020_032994</name>
</gene>
<dbReference type="PANTHER" id="PTHR28641">
    <property type="match status" value="1"/>
</dbReference>
<dbReference type="Pfam" id="PF17408">
    <property type="entry name" value="MCD_N"/>
    <property type="match status" value="1"/>
</dbReference>
<dbReference type="Pfam" id="PF05292">
    <property type="entry name" value="MCD"/>
    <property type="match status" value="1"/>
</dbReference>
<name>A0ABR0VF84_REHGL</name>
<dbReference type="Gene3D" id="3.40.630.150">
    <property type="entry name" value="Malonyl-CoA decarboxylase, catalytic domain"/>
    <property type="match status" value="1"/>
</dbReference>
<dbReference type="InterPro" id="IPR035372">
    <property type="entry name" value="MCD_N"/>
</dbReference>
<comment type="caution">
    <text evidence="5">The sequence shown here is derived from an EMBL/GenBank/DDBJ whole genome shotgun (WGS) entry which is preliminary data.</text>
</comment>
<dbReference type="EMBL" id="JABTTQ020001224">
    <property type="protein sequence ID" value="KAK6133233.1"/>
    <property type="molecule type" value="Genomic_DNA"/>
</dbReference>
<evidence type="ECO:0008006" key="7">
    <source>
        <dbReference type="Google" id="ProtNLM"/>
    </source>
</evidence>
<dbReference type="PANTHER" id="PTHR28641:SF1">
    <property type="entry name" value="MALONYL-COA DECARBOXYLASE, MITOCHONDRIAL"/>
    <property type="match status" value="1"/>
</dbReference>
<accession>A0ABR0VF84</accession>
<feature type="domain" description="LYK3/RLK10-like LysM" evidence="4">
    <location>
        <begin position="659"/>
        <end position="701"/>
    </location>
</feature>
<dbReference type="Proteomes" id="UP001318860">
    <property type="component" value="Unassembled WGS sequence"/>
</dbReference>
<evidence type="ECO:0000256" key="1">
    <source>
        <dbReference type="SAM" id="MobiDB-lite"/>
    </source>
</evidence>
<proteinExistence type="predicted"/>
<evidence type="ECO:0000313" key="6">
    <source>
        <dbReference type="Proteomes" id="UP001318860"/>
    </source>
</evidence>
<feature type="region of interest" description="Disordered" evidence="1">
    <location>
        <begin position="1"/>
        <end position="36"/>
    </location>
</feature>
<dbReference type="InterPro" id="IPR038917">
    <property type="entry name" value="Malonyl_CoA_deC"/>
</dbReference>
<dbReference type="InterPro" id="IPR038351">
    <property type="entry name" value="MCD_N_sf"/>
</dbReference>